<proteinExistence type="predicted"/>
<organism evidence="2 3">
    <name type="scientific">Chromobacterium fluminis</name>
    <dbReference type="NCBI Taxonomy" id="3044269"/>
    <lineage>
        <taxon>Bacteria</taxon>
        <taxon>Pseudomonadati</taxon>
        <taxon>Pseudomonadota</taxon>
        <taxon>Betaproteobacteria</taxon>
        <taxon>Neisseriales</taxon>
        <taxon>Chromobacteriaceae</taxon>
        <taxon>Chromobacterium</taxon>
    </lineage>
</organism>
<dbReference type="InterPro" id="IPR048851">
    <property type="entry name" value="PaaA2_dom"/>
</dbReference>
<evidence type="ECO:0000313" key="3">
    <source>
        <dbReference type="Proteomes" id="UP001515641"/>
    </source>
</evidence>
<reference evidence="2 3" key="1">
    <citation type="submission" date="2020-03" db="EMBL/GenBank/DDBJ databases">
        <title>Draft genome sequence of environmentally isolated cultures.</title>
        <authorList>
            <person name="Wilson H.S."/>
            <person name="De Leon M.E."/>
        </authorList>
    </citation>
    <scope>NUCLEOTIDE SEQUENCE [LARGE SCALE GENOMIC DNA]</scope>
    <source>
        <strain evidence="2 3">HSC-31F16</strain>
    </source>
</reference>
<accession>A0ABX0L6R4</accession>
<comment type="caution">
    <text evidence="2">The sequence shown here is derived from an EMBL/GenBank/DDBJ whole genome shotgun (WGS) entry which is preliminary data.</text>
</comment>
<evidence type="ECO:0000313" key="2">
    <source>
        <dbReference type="EMBL" id="NHR07390.1"/>
    </source>
</evidence>
<dbReference type="EMBL" id="JAAOMA010000034">
    <property type="protein sequence ID" value="NHR07390.1"/>
    <property type="molecule type" value="Genomic_DNA"/>
</dbReference>
<gene>
    <name evidence="2" type="ORF">HA052_19555</name>
</gene>
<sequence>MSCKSGDQTLETIDHLTLSHLADAGSVQSAQAIGQAGGWSIVVRYGAYQRALAASRSKQVRVFKKLETLVGYLAALGITQFEVDSTAFDPNSPQRTQRPDRSAALHRAHQAAAYDQYVRSAVQASLEDPTPGIPHEQAQALFDAKRAELRKRAGEGDAC</sequence>
<protein>
    <recommendedName>
        <fullName evidence="1">Stability determinant domain-containing protein</fullName>
    </recommendedName>
</protein>
<dbReference type="Gene3D" id="6.20.450.20">
    <property type="match status" value="1"/>
</dbReference>
<evidence type="ECO:0000259" key="1">
    <source>
        <dbReference type="Pfam" id="PF21217"/>
    </source>
</evidence>
<feature type="domain" description="Stability determinant" evidence="1">
    <location>
        <begin position="110"/>
        <end position="136"/>
    </location>
</feature>
<dbReference type="Pfam" id="PF21217">
    <property type="entry name" value="PaaA2"/>
    <property type="match status" value="1"/>
</dbReference>
<keyword evidence="3" id="KW-1185">Reference proteome</keyword>
<name>A0ABX0L6R4_9NEIS</name>
<dbReference type="Proteomes" id="UP001515641">
    <property type="component" value="Unassembled WGS sequence"/>
</dbReference>